<keyword evidence="7" id="KW-0520">NAD</keyword>
<protein>
    <recommendedName>
        <fullName evidence="9">tRNA-dihydrouridine(16/17) synthase [NAD(P)(+)]</fullName>
        <ecNumber evidence="9">1.3.1.88</ecNumber>
    </recommendedName>
</protein>
<evidence type="ECO:0000256" key="4">
    <source>
        <dbReference type="ARBA" id="ARBA00022694"/>
    </source>
</evidence>
<keyword evidence="6" id="KW-0560">Oxidoreductase</keyword>
<evidence type="ECO:0000256" key="8">
    <source>
        <dbReference type="ARBA" id="ARBA00038313"/>
    </source>
</evidence>
<feature type="region of interest" description="Disordered" evidence="14">
    <location>
        <begin position="417"/>
        <end position="444"/>
    </location>
</feature>
<dbReference type="InterPro" id="IPR013785">
    <property type="entry name" value="Aldolase_TIM"/>
</dbReference>
<accession>I7M643</accession>
<evidence type="ECO:0000313" key="16">
    <source>
        <dbReference type="EMBL" id="EAR84170.1"/>
    </source>
</evidence>
<feature type="compositionally biased region" description="Basic and acidic residues" evidence="14">
    <location>
        <begin position="12"/>
        <end position="24"/>
    </location>
</feature>
<dbReference type="GO" id="GO:0017150">
    <property type="term" value="F:tRNA dihydrouridine synthase activity"/>
    <property type="evidence" value="ECO:0007669"/>
    <property type="project" value="InterPro"/>
</dbReference>
<gene>
    <name evidence="16" type="ORF">TTHERM_00723550</name>
</gene>
<reference evidence="17" key="1">
    <citation type="journal article" date="2006" name="PLoS Biol.">
        <title>Macronuclear genome sequence of the ciliate Tetrahymena thermophila, a model eukaryote.</title>
        <authorList>
            <person name="Eisen J.A."/>
            <person name="Coyne R.S."/>
            <person name="Wu M."/>
            <person name="Wu D."/>
            <person name="Thiagarajan M."/>
            <person name="Wortman J.R."/>
            <person name="Badger J.H."/>
            <person name="Ren Q."/>
            <person name="Amedeo P."/>
            <person name="Jones K.M."/>
            <person name="Tallon L.J."/>
            <person name="Delcher A.L."/>
            <person name="Salzberg S.L."/>
            <person name="Silva J.C."/>
            <person name="Haas B.J."/>
            <person name="Majoros W.H."/>
            <person name="Farzad M."/>
            <person name="Carlton J.M."/>
            <person name="Smith R.K. Jr."/>
            <person name="Garg J."/>
            <person name="Pearlman R.E."/>
            <person name="Karrer K.M."/>
            <person name="Sun L."/>
            <person name="Manning G."/>
            <person name="Elde N.C."/>
            <person name="Turkewitz A.P."/>
            <person name="Asai D.J."/>
            <person name="Wilkes D.E."/>
            <person name="Wang Y."/>
            <person name="Cai H."/>
            <person name="Collins K."/>
            <person name="Stewart B.A."/>
            <person name="Lee S.R."/>
            <person name="Wilamowska K."/>
            <person name="Weinberg Z."/>
            <person name="Ruzzo W.L."/>
            <person name="Wloga D."/>
            <person name="Gaertig J."/>
            <person name="Frankel J."/>
            <person name="Tsao C.-C."/>
            <person name="Gorovsky M.A."/>
            <person name="Keeling P.J."/>
            <person name="Waller R.F."/>
            <person name="Patron N.J."/>
            <person name="Cherry J.M."/>
            <person name="Stover N.A."/>
            <person name="Krieger C.J."/>
            <person name="del Toro C."/>
            <person name="Ryder H.F."/>
            <person name="Williamson S.C."/>
            <person name="Barbeau R.A."/>
            <person name="Hamilton E.P."/>
            <person name="Orias E."/>
        </authorList>
    </citation>
    <scope>NUCLEOTIDE SEQUENCE [LARGE SCALE GENOMIC DNA]</scope>
    <source>
        <strain evidence="17">SB210</strain>
    </source>
</reference>
<dbReference type="KEGG" id="tet:TTHERM_00723550"/>
<keyword evidence="4" id="KW-0819">tRNA processing</keyword>
<comment type="cofactor">
    <cofactor evidence="1">
        <name>FMN</name>
        <dbReference type="ChEBI" id="CHEBI:58210"/>
    </cofactor>
</comment>
<dbReference type="HOGENOM" id="CLU_013299_5_0_1"/>
<evidence type="ECO:0000259" key="15">
    <source>
        <dbReference type="Pfam" id="PF01207"/>
    </source>
</evidence>
<dbReference type="InterPro" id="IPR035587">
    <property type="entry name" value="DUS-like_FMN-bd"/>
</dbReference>
<comment type="catalytic activity">
    <reaction evidence="13">
        <text>5,6-dihydrouridine(17) in tRNA + NADP(+) = uridine(17) in tRNA + NADPH + H(+)</text>
        <dbReference type="Rhea" id="RHEA:53368"/>
        <dbReference type="Rhea" id="RHEA-COMP:13541"/>
        <dbReference type="Rhea" id="RHEA-COMP:13542"/>
        <dbReference type="ChEBI" id="CHEBI:15378"/>
        <dbReference type="ChEBI" id="CHEBI:57783"/>
        <dbReference type="ChEBI" id="CHEBI:58349"/>
        <dbReference type="ChEBI" id="CHEBI:65315"/>
        <dbReference type="ChEBI" id="CHEBI:74443"/>
        <dbReference type="EC" id="1.3.1.88"/>
    </reaction>
    <physiologicalReaction direction="right-to-left" evidence="13">
        <dbReference type="Rhea" id="RHEA:53370"/>
    </physiologicalReaction>
</comment>
<evidence type="ECO:0000256" key="3">
    <source>
        <dbReference type="ARBA" id="ARBA00022643"/>
    </source>
</evidence>
<dbReference type="PANTHER" id="PTHR11082">
    <property type="entry name" value="TRNA-DIHYDROURIDINE SYNTHASE"/>
    <property type="match status" value="1"/>
</dbReference>
<evidence type="ECO:0000256" key="7">
    <source>
        <dbReference type="ARBA" id="ARBA00023027"/>
    </source>
</evidence>
<comment type="catalytic activity">
    <reaction evidence="12">
        <text>5,6-dihydrouridine(16) in tRNA + NAD(+) = uridine(16) in tRNA + NADH + H(+)</text>
        <dbReference type="Rhea" id="RHEA:53380"/>
        <dbReference type="Rhea" id="RHEA-COMP:13543"/>
        <dbReference type="Rhea" id="RHEA-COMP:13544"/>
        <dbReference type="ChEBI" id="CHEBI:15378"/>
        <dbReference type="ChEBI" id="CHEBI:57540"/>
        <dbReference type="ChEBI" id="CHEBI:57945"/>
        <dbReference type="ChEBI" id="CHEBI:65315"/>
        <dbReference type="ChEBI" id="CHEBI:74443"/>
        <dbReference type="EC" id="1.3.1.88"/>
    </reaction>
    <physiologicalReaction direction="right-to-left" evidence="12">
        <dbReference type="Rhea" id="RHEA:53382"/>
    </physiologicalReaction>
</comment>
<evidence type="ECO:0000256" key="2">
    <source>
        <dbReference type="ARBA" id="ARBA00022630"/>
    </source>
</evidence>
<dbReference type="GO" id="GO:0050660">
    <property type="term" value="F:flavin adenine dinucleotide binding"/>
    <property type="evidence" value="ECO:0007669"/>
    <property type="project" value="InterPro"/>
</dbReference>
<evidence type="ECO:0000256" key="12">
    <source>
        <dbReference type="ARBA" id="ARBA00048934"/>
    </source>
</evidence>
<dbReference type="CDD" id="cd02801">
    <property type="entry name" value="DUS_like_FMN"/>
    <property type="match status" value="1"/>
</dbReference>
<dbReference type="Proteomes" id="UP000009168">
    <property type="component" value="Unassembled WGS sequence"/>
</dbReference>
<comment type="catalytic activity">
    <reaction evidence="11">
        <text>5,6-dihydrouridine(16) in tRNA + NADP(+) = uridine(16) in tRNA + NADPH + H(+)</text>
        <dbReference type="Rhea" id="RHEA:53376"/>
        <dbReference type="Rhea" id="RHEA-COMP:13543"/>
        <dbReference type="Rhea" id="RHEA-COMP:13544"/>
        <dbReference type="ChEBI" id="CHEBI:15378"/>
        <dbReference type="ChEBI" id="CHEBI:57783"/>
        <dbReference type="ChEBI" id="CHEBI:58349"/>
        <dbReference type="ChEBI" id="CHEBI:65315"/>
        <dbReference type="ChEBI" id="CHEBI:74443"/>
        <dbReference type="EC" id="1.3.1.88"/>
    </reaction>
    <physiologicalReaction direction="right-to-left" evidence="11">
        <dbReference type="Rhea" id="RHEA:53378"/>
    </physiologicalReaction>
</comment>
<comment type="similarity">
    <text evidence="8">Belongs to the Dus family. Dus1 subfamily.</text>
</comment>
<keyword evidence="3" id="KW-0288">FMN</keyword>
<feature type="domain" description="DUS-like FMN-binding" evidence="15">
    <location>
        <begin position="76"/>
        <end position="355"/>
    </location>
</feature>
<keyword evidence="17" id="KW-1185">Reference proteome</keyword>
<dbReference type="RefSeq" id="XP_001031833.1">
    <property type="nucleotide sequence ID" value="XM_001031833.3"/>
</dbReference>
<dbReference type="OMA" id="ISPPVWQ"/>
<evidence type="ECO:0000313" key="17">
    <source>
        <dbReference type="Proteomes" id="UP000009168"/>
    </source>
</evidence>
<dbReference type="Pfam" id="PF01207">
    <property type="entry name" value="Dus"/>
    <property type="match status" value="1"/>
</dbReference>
<dbReference type="eggNOG" id="KOG2335">
    <property type="taxonomic scope" value="Eukaryota"/>
</dbReference>
<dbReference type="EMBL" id="GG662432">
    <property type="protein sequence ID" value="EAR84170.1"/>
    <property type="molecule type" value="Genomic_DNA"/>
</dbReference>
<dbReference type="FunCoup" id="I7M643">
    <property type="interactions" value="493"/>
</dbReference>
<feature type="compositionally biased region" description="Polar residues" evidence="14">
    <location>
        <begin position="1"/>
        <end position="10"/>
    </location>
</feature>
<feature type="compositionally biased region" description="Polar residues" evidence="14">
    <location>
        <begin position="430"/>
        <end position="444"/>
    </location>
</feature>
<organism evidence="16 17">
    <name type="scientific">Tetrahymena thermophila (strain SB210)</name>
    <dbReference type="NCBI Taxonomy" id="312017"/>
    <lineage>
        <taxon>Eukaryota</taxon>
        <taxon>Sar</taxon>
        <taxon>Alveolata</taxon>
        <taxon>Ciliophora</taxon>
        <taxon>Intramacronucleata</taxon>
        <taxon>Oligohymenophorea</taxon>
        <taxon>Hymenostomatida</taxon>
        <taxon>Tetrahymenina</taxon>
        <taxon>Tetrahymenidae</taxon>
        <taxon>Tetrahymena</taxon>
    </lineage>
</organism>
<dbReference type="PROSITE" id="PS01136">
    <property type="entry name" value="UPF0034"/>
    <property type="match status" value="1"/>
</dbReference>
<dbReference type="InParanoid" id="I7M643"/>
<dbReference type="STRING" id="312017.I7M643"/>
<dbReference type="GeneID" id="7840384"/>
<dbReference type="EC" id="1.3.1.88" evidence="9"/>
<sequence>MDIQNTQIEQEIQDKEQTLLENPEKEQTISSESIKCGKFQELRVQKPIPISNNLSKGPKLHGYNFYKSLGSPQYVCAPMVDQSELAFRMLCRKYGTTLAYTPMIHSKVLQDQGYGYLNSVFSTCQEDRPLFAQFCGNNPDALLAGARYVEDKCDAIDINFGCPQGIAKRGRYGSYLLSEPDTIVALVKKLHENLSIPVTCKIRILPNRQQTIELAKKIEAAGCSILTVHGRTKEQNKDTVGLCDWDIIKIIKEELSIPVFANGGIYTYEDVQKCLEYTGVDGVMSAESLLENPALFSGQIYDLDEIALEYLEFAEKYPTPHFFSKGHIFKFLHQGLQVHTDLRTKLANVKTIEEQKEIALEMKKRREHMSKEEKFGWYTRYWDKMGVDKQKYNQGCENWQEAYQNIQTCCESSKNNQTLQTEQQNHEKQIQNSEQKSENQVQEQ</sequence>
<dbReference type="PANTHER" id="PTHR11082:SF5">
    <property type="entry name" value="TRNA-DIHYDROURIDINE(16_17) SYNTHASE [NAD(P)(+)]-LIKE"/>
    <property type="match status" value="1"/>
</dbReference>
<evidence type="ECO:0000256" key="11">
    <source>
        <dbReference type="ARBA" id="ARBA00047652"/>
    </source>
</evidence>
<evidence type="ECO:0000256" key="14">
    <source>
        <dbReference type="SAM" id="MobiDB-lite"/>
    </source>
</evidence>
<dbReference type="InterPro" id="IPR018517">
    <property type="entry name" value="tRNA_hU_synthase_CS"/>
</dbReference>
<keyword evidence="5" id="KW-0521">NADP</keyword>
<evidence type="ECO:0000256" key="13">
    <source>
        <dbReference type="ARBA" id="ARBA00049467"/>
    </source>
</evidence>
<evidence type="ECO:0000256" key="1">
    <source>
        <dbReference type="ARBA" id="ARBA00001917"/>
    </source>
</evidence>
<dbReference type="SUPFAM" id="SSF51395">
    <property type="entry name" value="FMN-linked oxidoreductases"/>
    <property type="match status" value="1"/>
</dbReference>
<evidence type="ECO:0000256" key="9">
    <source>
        <dbReference type="ARBA" id="ARBA00038890"/>
    </source>
</evidence>
<proteinExistence type="inferred from homology"/>
<evidence type="ECO:0000256" key="5">
    <source>
        <dbReference type="ARBA" id="ARBA00022857"/>
    </source>
</evidence>
<name>I7M643_TETTS</name>
<evidence type="ECO:0000256" key="6">
    <source>
        <dbReference type="ARBA" id="ARBA00023002"/>
    </source>
</evidence>
<feature type="region of interest" description="Disordered" evidence="14">
    <location>
        <begin position="1"/>
        <end position="24"/>
    </location>
</feature>
<evidence type="ECO:0000256" key="10">
    <source>
        <dbReference type="ARBA" id="ARBA00047287"/>
    </source>
</evidence>
<dbReference type="Gene3D" id="3.20.20.70">
    <property type="entry name" value="Aldolase class I"/>
    <property type="match status" value="1"/>
</dbReference>
<keyword evidence="2" id="KW-0285">Flavoprotein</keyword>
<dbReference type="AlphaFoldDB" id="I7M643"/>
<comment type="catalytic activity">
    <reaction evidence="10">
        <text>5,6-dihydrouridine(17) in tRNA + NAD(+) = uridine(17) in tRNA + NADH + H(+)</text>
        <dbReference type="Rhea" id="RHEA:53372"/>
        <dbReference type="Rhea" id="RHEA-COMP:13541"/>
        <dbReference type="Rhea" id="RHEA-COMP:13542"/>
        <dbReference type="ChEBI" id="CHEBI:15378"/>
        <dbReference type="ChEBI" id="CHEBI:57540"/>
        <dbReference type="ChEBI" id="CHEBI:57945"/>
        <dbReference type="ChEBI" id="CHEBI:65315"/>
        <dbReference type="ChEBI" id="CHEBI:74443"/>
        <dbReference type="EC" id="1.3.1.88"/>
    </reaction>
    <physiologicalReaction direction="right-to-left" evidence="10">
        <dbReference type="Rhea" id="RHEA:53374"/>
    </physiologicalReaction>
</comment>
<dbReference type="OrthoDB" id="272303at2759"/>